<dbReference type="CDD" id="cd08964">
    <property type="entry name" value="L-asparaginase_II"/>
    <property type="match status" value="1"/>
</dbReference>
<dbReference type="EC" id="3.5.1.1" evidence="2"/>
<dbReference type="PIRSF" id="PIRSF001220">
    <property type="entry name" value="L-ASNase_gatD"/>
    <property type="match status" value="1"/>
</dbReference>
<evidence type="ECO:0000256" key="4">
    <source>
        <dbReference type="ARBA" id="ARBA00049366"/>
    </source>
</evidence>
<feature type="domain" description="L-asparaginase N-terminal" evidence="8">
    <location>
        <begin position="2"/>
        <end position="184"/>
    </location>
</feature>
<dbReference type="SUPFAM" id="SSF53774">
    <property type="entry name" value="Glutaminase/Asparaginase"/>
    <property type="match status" value="1"/>
</dbReference>
<comment type="caution">
    <text evidence="10">The sequence shown here is derived from an EMBL/GenBank/DDBJ whole genome shotgun (WGS) entry which is preliminary data.</text>
</comment>
<evidence type="ECO:0000256" key="6">
    <source>
        <dbReference type="PROSITE-ProRule" id="PRU10099"/>
    </source>
</evidence>
<evidence type="ECO:0000313" key="10">
    <source>
        <dbReference type="EMBL" id="MWA05609.1"/>
    </source>
</evidence>
<dbReference type="PANTHER" id="PTHR11707:SF28">
    <property type="entry name" value="60 KDA LYSOPHOSPHOLIPASE"/>
    <property type="match status" value="1"/>
</dbReference>
<dbReference type="EMBL" id="WBMS02000039">
    <property type="protein sequence ID" value="MWA05609.1"/>
    <property type="molecule type" value="Genomic_DNA"/>
</dbReference>
<evidence type="ECO:0000313" key="11">
    <source>
        <dbReference type="Proteomes" id="UP000462055"/>
    </source>
</evidence>
<feature type="domain" description="Asparaginase/glutaminase C-terminal" evidence="9">
    <location>
        <begin position="201"/>
        <end position="309"/>
    </location>
</feature>
<dbReference type="SMART" id="SM00870">
    <property type="entry name" value="Asparaginase"/>
    <property type="match status" value="1"/>
</dbReference>
<dbReference type="GO" id="GO:0004067">
    <property type="term" value="F:asparaginase activity"/>
    <property type="evidence" value="ECO:0007669"/>
    <property type="project" value="UniProtKB-UniRule"/>
</dbReference>
<evidence type="ECO:0000259" key="9">
    <source>
        <dbReference type="Pfam" id="PF17763"/>
    </source>
</evidence>
<comment type="catalytic activity">
    <reaction evidence="4">
        <text>L-asparagine + H2O = L-aspartate + NH4(+)</text>
        <dbReference type="Rhea" id="RHEA:21016"/>
        <dbReference type="ChEBI" id="CHEBI:15377"/>
        <dbReference type="ChEBI" id="CHEBI:28938"/>
        <dbReference type="ChEBI" id="CHEBI:29991"/>
        <dbReference type="ChEBI" id="CHEBI:58048"/>
        <dbReference type="EC" id="3.5.1.1"/>
    </reaction>
</comment>
<dbReference type="InterPro" id="IPR004550">
    <property type="entry name" value="AsnASE_II"/>
</dbReference>
<feature type="active site" evidence="7">
    <location>
        <position position="80"/>
    </location>
</feature>
<dbReference type="PROSITE" id="PS00917">
    <property type="entry name" value="ASN_GLN_ASE_2"/>
    <property type="match status" value="1"/>
</dbReference>
<dbReference type="InterPro" id="IPR027473">
    <property type="entry name" value="L-asparaginase_C"/>
</dbReference>
<dbReference type="RefSeq" id="WP_160573885.1">
    <property type="nucleotide sequence ID" value="NZ_WBMS02000039.1"/>
</dbReference>
<organism evidence="10 11">
    <name type="scientific">Actinomadura physcomitrii</name>
    <dbReference type="NCBI Taxonomy" id="2650748"/>
    <lineage>
        <taxon>Bacteria</taxon>
        <taxon>Bacillati</taxon>
        <taxon>Actinomycetota</taxon>
        <taxon>Actinomycetes</taxon>
        <taxon>Streptosporangiales</taxon>
        <taxon>Thermomonosporaceae</taxon>
        <taxon>Actinomadura</taxon>
    </lineage>
</organism>
<dbReference type="SFLD" id="SFLDS00057">
    <property type="entry name" value="Glutaminase/Asparaginase"/>
    <property type="match status" value="1"/>
</dbReference>
<dbReference type="Proteomes" id="UP000462055">
    <property type="component" value="Unassembled WGS sequence"/>
</dbReference>
<evidence type="ECO:0000256" key="5">
    <source>
        <dbReference type="PIRSR" id="PIRSR001220-1"/>
    </source>
</evidence>
<dbReference type="Pfam" id="PF00710">
    <property type="entry name" value="Asparaginase"/>
    <property type="match status" value="1"/>
</dbReference>
<accession>A0A6I4MS98</accession>
<proteinExistence type="inferred from homology"/>
<evidence type="ECO:0000256" key="1">
    <source>
        <dbReference type="ARBA" id="ARBA00010518"/>
    </source>
</evidence>
<dbReference type="InterPro" id="IPR020827">
    <property type="entry name" value="Asparaginase/glutaminase_AS1"/>
</dbReference>
<dbReference type="InterPro" id="IPR027475">
    <property type="entry name" value="Asparaginase/glutaminase_AS2"/>
</dbReference>
<evidence type="ECO:0000256" key="3">
    <source>
        <dbReference type="ARBA" id="ARBA00022801"/>
    </source>
</evidence>
<dbReference type="PRINTS" id="PR00139">
    <property type="entry name" value="ASNGLNASE"/>
</dbReference>
<dbReference type="InterPro" id="IPR037152">
    <property type="entry name" value="L-asparaginase_N_sf"/>
</dbReference>
<gene>
    <name evidence="10" type="ORF">F8568_035670</name>
</gene>
<dbReference type="Gene3D" id="3.40.50.40">
    <property type="match status" value="1"/>
</dbReference>
<dbReference type="InterPro" id="IPR027474">
    <property type="entry name" value="L-asparaginase_N"/>
</dbReference>
<keyword evidence="11" id="KW-1185">Reference proteome</keyword>
<keyword evidence="3" id="KW-0378">Hydrolase</keyword>
<dbReference type="InterPro" id="IPR040919">
    <property type="entry name" value="Asparaginase_C"/>
</dbReference>
<dbReference type="PANTHER" id="PTHR11707">
    <property type="entry name" value="L-ASPARAGINASE"/>
    <property type="match status" value="1"/>
</dbReference>
<dbReference type="PROSITE" id="PS00144">
    <property type="entry name" value="ASN_GLN_ASE_1"/>
    <property type="match status" value="1"/>
</dbReference>
<dbReference type="InterPro" id="IPR006034">
    <property type="entry name" value="Asparaginase/glutaminase-like"/>
</dbReference>
<evidence type="ECO:0000256" key="2">
    <source>
        <dbReference type="ARBA" id="ARBA00012920"/>
    </source>
</evidence>
<dbReference type="InterPro" id="IPR036152">
    <property type="entry name" value="Asp/glu_Ase-like_sf"/>
</dbReference>
<comment type="similarity">
    <text evidence="1">Belongs to the asparaginase 1 family.</text>
</comment>
<sequence>MRVTVLTTGGTIASRPSSRGGVRVAVPGAALPVPGAVRVREVMLAHSFNLTLADVLGLARRILTEADGSGADGVVVTHGTDTMEETAYLVDLVLPPGRTVVFTGAQRHASAPDADGPGNIADSVRVAAAPETRGAGAVITMAGQVHAARYATKAHTLAPEAFASPGHGPIALVRDGGIEAITRPARPDGFRLAELGALEARVDIVPVHLGADGVQIAACRAAGARGLVVQALGTGNPTPGVLTEIRTCLDQGIPVLVTSRCAEGPAVPVYGAGGGADLAEAGAVFAGRLGAPKARLLLMAALAAEADAEHALARLRPHLPA</sequence>
<feature type="active site" description="O-isoaspartyl threonine intermediate" evidence="5">
    <location>
        <position position="11"/>
    </location>
</feature>
<evidence type="ECO:0000259" key="8">
    <source>
        <dbReference type="Pfam" id="PF00710"/>
    </source>
</evidence>
<dbReference type="GO" id="GO:0006528">
    <property type="term" value="P:asparagine metabolic process"/>
    <property type="evidence" value="ECO:0007669"/>
    <property type="project" value="InterPro"/>
</dbReference>
<reference evidence="10" key="1">
    <citation type="submission" date="2019-12" db="EMBL/GenBank/DDBJ databases">
        <title>Actinomadura physcomitrii sp. nov., a novel actinomycete isolated from moss [Physcomitrium sphaericum (Ludw) Fuernr].</title>
        <authorList>
            <person name="Zhuang X."/>
        </authorList>
    </citation>
    <scope>NUCLEOTIDE SEQUENCE [LARGE SCALE GENOMIC DNA]</scope>
    <source>
        <strain evidence="10">LD22</strain>
    </source>
</reference>
<dbReference type="Pfam" id="PF17763">
    <property type="entry name" value="Asparaginase_C"/>
    <property type="match status" value="1"/>
</dbReference>
<evidence type="ECO:0000256" key="7">
    <source>
        <dbReference type="PROSITE-ProRule" id="PRU10100"/>
    </source>
</evidence>
<feature type="active site" evidence="6">
    <location>
        <position position="11"/>
    </location>
</feature>
<name>A0A6I4MS98_9ACTN</name>
<dbReference type="AlphaFoldDB" id="A0A6I4MS98"/>
<dbReference type="PROSITE" id="PS51732">
    <property type="entry name" value="ASN_GLN_ASE_3"/>
    <property type="match status" value="1"/>
</dbReference>
<dbReference type="Gene3D" id="3.40.50.1170">
    <property type="entry name" value="L-asparaginase, N-terminal domain"/>
    <property type="match status" value="1"/>
</dbReference>
<dbReference type="PIRSF" id="PIRSF500176">
    <property type="entry name" value="L_ASNase"/>
    <property type="match status" value="1"/>
</dbReference>
<protein>
    <recommendedName>
        <fullName evidence="2">asparaginase</fullName>
        <ecNumber evidence="2">3.5.1.1</ecNumber>
    </recommendedName>
</protein>